<evidence type="ECO:0000259" key="10">
    <source>
        <dbReference type="Pfam" id="PF00156"/>
    </source>
</evidence>
<dbReference type="EC" id="2.7.6.1" evidence="1"/>
<protein>
    <recommendedName>
        <fullName evidence="1">ribose-phosphate diphosphokinase</fullName>
        <ecNumber evidence="1">2.7.6.1</ecNumber>
    </recommendedName>
</protein>
<dbReference type="NCBIfam" id="TIGR01251">
    <property type="entry name" value="ribP_PPkin"/>
    <property type="match status" value="1"/>
</dbReference>
<dbReference type="FunFam" id="3.40.50.2020:FF:000007">
    <property type="entry name" value="Ribose-phosphate pyrophosphokinase"/>
    <property type="match status" value="1"/>
</dbReference>
<comment type="catalytic activity">
    <reaction evidence="9">
        <text>D-ribose 5-phosphate + ATP = 5-phospho-alpha-D-ribose 1-diphosphate + AMP + H(+)</text>
        <dbReference type="Rhea" id="RHEA:15609"/>
        <dbReference type="ChEBI" id="CHEBI:15378"/>
        <dbReference type="ChEBI" id="CHEBI:30616"/>
        <dbReference type="ChEBI" id="CHEBI:58017"/>
        <dbReference type="ChEBI" id="CHEBI:78346"/>
        <dbReference type="ChEBI" id="CHEBI:456215"/>
        <dbReference type="EC" id="2.7.6.1"/>
    </reaction>
</comment>
<proteinExistence type="predicted"/>
<dbReference type="PANTHER" id="PTHR10210">
    <property type="entry name" value="RIBOSE-PHOSPHATE DIPHOSPHOKINASE FAMILY MEMBER"/>
    <property type="match status" value="1"/>
</dbReference>
<evidence type="ECO:0000256" key="4">
    <source>
        <dbReference type="ARBA" id="ARBA00022727"/>
    </source>
</evidence>
<evidence type="ECO:0000256" key="8">
    <source>
        <dbReference type="ARBA" id="ARBA00022842"/>
    </source>
</evidence>
<dbReference type="InterPro" id="IPR005946">
    <property type="entry name" value="Rib-P_diPkinase"/>
</dbReference>
<dbReference type="GO" id="GO:0004749">
    <property type="term" value="F:ribose phosphate diphosphokinase activity"/>
    <property type="evidence" value="ECO:0007669"/>
    <property type="project" value="UniProtKB-EC"/>
</dbReference>
<accession>A0A381SAG0</accession>
<evidence type="ECO:0000256" key="6">
    <source>
        <dbReference type="ARBA" id="ARBA00022777"/>
    </source>
</evidence>
<keyword evidence="5" id="KW-0547">Nucleotide-binding</keyword>
<dbReference type="Gene3D" id="3.40.50.2020">
    <property type="match status" value="2"/>
</dbReference>
<dbReference type="GO" id="GO:0016301">
    <property type="term" value="F:kinase activity"/>
    <property type="evidence" value="ECO:0007669"/>
    <property type="project" value="UniProtKB-KW"/>
</dbReference>
<dbReference type="GO" id="GO:0006015">
    <property type="term" value="P:5-phosphoribose 1-diphosphate biosynthetic process"/>
    <property type="evidence" value="ECO:0007669"/>
    <property type="project" value="TreeGrafter"/>
</dbReference>
<evidence type="ECO:0000256" key="1">
    <source>
        <dbReference type="ARBA" id="ARBA00013247"/>
    </source>
</evidence>
<dbReference type="CDD" id="cd06223">
    <property type="entry name" value="PRTases_typeI"/>
    <property type="match status" value="1"/>
</dbReference>
<evidence type="ECO:0000256" key="7">
    <source>
        <dbReference type="ARBA" id="ARBA00022840"/>
    </source>
</evidence>
<sequence length="280" mass="30187">MFVVSGSTHQRLGVALAQETAAEFCGVINKRFPDGERYVRVLRNVAGHDVTVVQNTFPDESIVELLLILEALRESGAKSITTIIPYMGYARQERTFQRGEAISARAIARPVGALSDRVFTVSVHTDEVLSFFGCPTQDIDGLQEAVRYLKGFKPGLVVAPDEGAREWCARAAKELKAPLHVMSKIRVDDRTVETDSGKVKVKGLTVVILDDIISTGGTIASAARLLKNAGAGQVLAACTHGLFIEDAANRLRVCDDILSSDTLEGVYTRYSIAPAIAAAL</sequence>
<keyword evidence="4" id="KW-0545">Nucleotide biosynthesis</keyword>
<dbReference type="Pfam" id="PF13793">
    <property type="entry name" value="Pribosyltran_N"/>
    <property type="match status" value="1"/>
</dbReference>
<dbReference type="GO" id="GO:0005524">
    <property type="term" value="F:ATP binding"/>
    <property type="evidence" value="ECO:0007669"/>
    <property type="project" value="UniProtKB-KW"/>
</dbReference>
<reference evidence="12" key="1">
    <citation type="submission" date="2018-05" db="EMBL/GenBank/DDBJ databases">
        <authorList>
            <person name="Lanie J.A."/>
            <person name="Ng W.-L."/>
            <person name="Kazmierczak K.M."/>
            <person name="Andrzejewski T.M."/>
            <person name="Davidsen T.M."/>
            <person name="Wayne K.J."/>
            <person name="Tettelin H."/>
            <person name="Glass J.I."/>
            <person name="Rusch D."/>
            <person name="Podicherti R."/>
            <person name="Tsui H.-C.T."/>
            <person name="Winkler M.E."/>
        </authorList>
    </citation>
    <scope>NUCLEOTIDE SEQUENCE</scope>
</reference>
<dbReference type="GO" id="GO:0002189">
    <property type="term" value="C:ribose phosphate diphosphokinase complex"/>
    <property type="evidence" value="ECO:0007669"/>
    <property type="project" value="TreeGrafter"/>
</dbReference>
<dbReference type="GO" id="GO:0000287">
    <property type="term" value="F:magnesium ion binding"/>
    <property type="evidence" value="ECO:0007669"/>
    <property type="project" value="InterPro"/>
</dbReference>
<dbReference type="InterPro" id="IPR000836">
    <property type="entry name" value="PRTase_dom"/>
</dbReference>
<dbReference type="GO" id="GO:0005737">
    <property type="term" value="C:cytoplasm"/>
    <property type="evidence" value="ECO:0007669"/>
    <property type="project" value="TreeGrafter"/>
</dbReference>
<dbReference type="SUPFAM" id="SSF53271">
    <property type="entry name" value="PRTase-like"/>
    <property type="match status" value="2"/>
</dbReference>
<dbReference type="InterPro" id="IPR029057">
    <property type="entry name" value="PRTase-like"/>
</dbReference>
<dbReference type="InterPro" id="IPR029099">
    <property type="entry name" value="Pribosyltran_N"/>
</dbReference>
<keyword evidence="2" id="KW-0808">Transferase</keyword>
<keyword evidence="8" id="KW-0460">Magnesium</keyword>
<keyword evidence="6" id="KW-0418">Kinase</keyword>
<dbReference type="EMBL" id="UINC01002682">
    <property type="protein sequence ID" value="SUZ99227.1"/>
    <property type="molecule type" value="Genomic_DNA"/>
</dbReference>
<evidence type="ECO:0000259" key="11">
    <source>
        <dbReference type="Pfam" id="PF13793"/>
    </source>
</evidence>
<evidence type="ECO:0000313" key="12">
    <source>
        <dbReference type="EMBL" id="SUZ99227.1"/>
    </source>
</evidence>
<name>A0A381SAG0_9ZZZZ</name>
<evidence type="ECO:0000256" key="2">
    <source>
        <dbReference type="ARBA" id="ARBA00022679"/>
    </source>
</evidence>
<dbReference type="PANTHER" id="PTHR10210:SF32">
    <property type="entry name" value="RIBOSE-PHOSPHATE PYROPHOSPHOKINASE 2"/>
    <property type="match status" value="1"/>
</dbReference>
<dbReference type="GO" id="GO:0006164">
    <property type="term" value="P:purine nucleotide biosynthetic process"/>
    <property type="evidence" value="ECO:0007669"/>
    <property type="project" value="TreeGrafter"/>
</dbReference>
<evidence type="ECO:0000256" key="5">
    <source>
        <dbReference type="ARBA" id="ARBA00022741"/>
    </source>
</evidence>
<dbReference type="Pfam" id="PF00156">
    <property type="entry name" value="Pribosyltran"/>
    <property type="match status" value="1"/>
</dbReference>
<dbReference type="AlphaFoldDB" id="A0A381SAG0"/>
<feature type="domain" description="Ribose-phosphate pyrophosphokinase N-terminal" evidence="11">
    <location>
        <begin position="1"/>
        <end position="109"/>
    </location>
</feature>
<evidence type="ECO:0000256" key="3">
    <source>
        <dbReference type="ARBA" id="ARBA00022723"/>
    </source>
</evidence>
<dbReference type="SMART" id="SM01400">
    <property type="entry name" value="Pribosyltran_N"/>
    <property type="match status" value="1"/>
</dbReference>
<keyword evidence="7" id="KW-0067">ATP-binding</keyword>
<keyword evidence="3" id="KW-0479">Metal-binding</keyword>
<gene>
    <name evidence="12" type="ORF">METZ01_LOCUS52081</name>
</gene>
<evidence type="ECO:0000256" key="9">
    <source>
        <dbReference type="ARBA" id="ARBA00049535"/>
    </source>
</evidence>
<organism evidence="12">
    <name type="scientific">marine metagenome</name>
    <dbReference type="NCBI Taxonomy" id="408172"/>
    <lineage>
        <taxon>unclassified sequences</taxon>
        <taxon>metagenomes</taxon>
        <taxon>ecological metagenomes</taxon>
    </lineage>
</organism>
<feature type="domain" description="Phosphoribosyltransferase" evidence="10">
    <location>
        <begin position="145"/>
        <end position="240"/>
    </location>
</feature>